<sequence length="33" mass="3693">MGDGTIGWWQLQLPNSGLVTSKIIKKLQQLIIL</sequence>
<proteinExistence type="predicted"/>
<organism evidence="1">
    <name type="scientific">Arundo donax</name>
    <name type="common">Giant reed</name>
    <name type="synonym">Donax arundinaceus</name>
    <dbReference type="NCBI Taxonomy" id="35708"/>
    <lineage>
        <taxon>Eukaryota</taxon>
        <taxon>Viridiplantae</taxon>
        <taxon>Streptophyta</taxon>
        <taxon>Embryophyta</taxon>
        <taxon>Tracheophyta</taxon>
        <taxon>Spermatophyta</taxon>
        <taxon>Magnoliopsida</taxon>
        <taxon>Liliopsida</taxon>
        <taxon>Poales</taxon>
        <taxon>Poaceae</taxon>
        <taxon>PACMAD clade</taxon>
        <taxon>Arundinoideae</taxon>
        <taxon>Arundineae</taxon>
        <taxon>Arundo</taxon>
    </lineage>
</organism>
<accession>A0A0A8ZAA9</accession>
<dbReference type="EMBL" id="GBRH01261536">
    <property type="protein sequence ID" value="JAD36359.1"/>
    <property type="molecule type" value="Transcribed_RNA"/>
</dbReference>
<protein>
    <submittedName>
        <fullName evidence="1">Uncharacterized protein</fullName>
    </submittedName>
</protein>
<reference evidence="1" key="2">
    <citation type="journal article" date="2015" name="Data Brief">
        <title>Shoot transcriptome of the giant reed, Arundo donax.</title>
        <authorList>
            <person name="Barrero R.A."/>
            <person name="Guerrero F.D."/>
            <person name="Moolhuijzen P."/>
            <person name="Goolsby J.A."/>
            <person name="Tidwell J."/>
            <person name="Bellgard S.E."/>
            <person name="Bellgard M.I."/>
        </authorList>
    </citation>
    <scope>NUCLEOTIDE SEQUENCE</scope>
    <source>
        <tissue evidence="1">Shoot tissue taken approximately 20 cm above the soil surface</tissue>
    </source>
</reference>
<name>A0A0A8ZAA9_ARUDO</name>
<reference evidence="1" key="1">
    <citation type="submission" date="2014-09" db="EMBL/GenBank/DDBJ databases">
        <authorList>
            <person name="Magalhaes I.L.F."/>
            <person name="Oliveira U."/>
            <person name="Santos F.R."/>
            <person name="Vidigal T.H.D.A."/>
            <person name="Brescovit A.D."/>
            <person name="Santos A.J."/>
        </authorList>
    </citation>
    <scope>NUCLEOTIDE SEQUENCE</scope>
    <source>
        <tissue evidence="1">Shoot tissue taken approximately 20 cm above the soil surface</tissue>
    </source>
</reference>
<dbReference type="AlphaFoldDB" id="A0A0A8ZAA9"/>
<evidence type="ECO:0000313" key="1">
    <source>
        <dbReference type="EMBL" id="JAD36359.1"/>
    </source>
</evidence>